<dbReference type="InterPro" id="IPR011701">
    <property type="entry name" value="MFS"/>
</dbReference>
<feature type="transmembrane region" description="Helical" evidence="5">
    <location>
        <begin position="95"/>
        <end position="114"/>
    </location>
</feature>
<dbReference type="Gene3D" id="1.20.1250.20">
    <property type="entry name" value="MFS general substrate transporter like domains"/>
    <property type="match status" value="2"/>
</dbReference>
<organism evidence="6 7">
    <name type="scientific">Clathrus columnatus</name>
    <dbReference type="NCBI Taxonomy" id="1419009"/>
    <lineage>
        <taxon>Eukaryota</taxon>
        <taxon>Fungi</taxon>
        <taxon>Dikarya</taxon>
        <taxon>Basidiomycota</taxon>
        <taxon>Agaricomycotina</taxon>
        <taxon>Agaricomycetes</taxon>
        <taxon>Phallomycetidae</taxon>
        <taxon>Phallales</taxon>
        <taxon>Clathraceae</taxon>
        <taxon>Clathrus</taxon>
    </lineage>
</organism>
<protein>
    <recommendedName>
        <fullName evidence="8">Major facilitator superfamily (MFS) profile domain-containing protein</fullName>
    </recommendedName>
</protein>
<dbReference type="PANTHER" id="PTHR23501">
    <property type="entry name" value="MAJOR FACILITATOR SUPERFAMILY"/>
    <property type="match status" value="1"/>
</dbReference>
<keyword evidence="3 5" id="KW-1133">Transmembrane helix</keyword>
<dbReference type="EMBL" id="BPWL01000004">
    <property type="protein sequence ID" value="GJJ09461.1"/>
    <property type="molecule type" value="Genomic_DNA"/>
</dbReference>
<feature type="transmembrane region" description="Helical" evidence="5">
    <location>
        <begin position="347"/>
        <end position="367"/>
    </location>
</feature>
<evidence type="ECO:0000256" key="3">
    <source>
        <dbReference type="ARBA" id="ARBA00022989"/>
    </source>
</evidence>
<dbReference type="GO" id="GO:0012505">
    <property type="term" value="C:endomembrane system"/>
    <property type="evidence" value="ECO:0007669"/>
    <property type="project" value="UniProtKB-SubCell"/>
</dbReference>
<dbReference type="SUPFAM" id="SSF103473">
    <property type="entry name" value="MFS general substrate transporter"/>
    <property type="match status" value="1"/>
</dbReference>
<dbReference type="InterPro" id="IPR036259">
    <property type="entry name" value="MFS_trans_sf"/>
</dbReference>
<keyword evidence="4 5" id="KW-0472">Membrane</keyword>
<keyword evidence="2 5" id="KW-0812">Transmembrane</keyword>
<dbReference type="PANTHER" id="PTHR23501:SF102">
    <property type="entry name" value="DRUG TRANSPORTER, PUTATIVE (AFU_ORTHOLOGUE AFUA_3G08530)-RELATED"/>
    <property type="match status" value="1"/>
</dbReference>
<evidence type="ECO:0000256" key="2">
    <source>
        <dbReference type="ARBA" id="ARBA00022692"/>
    </source>
</evidence>
<feature type="transmembrane region" description="Helical" evidence="5">
    <location>
        <begin position="382"/>
        <end position="402"/>
    </location>
</feature>
<reference evidence="6" key="1">
    <citation type="submission" date="2021-10" db="EMBL/GenBank/DDBJ databases">
        <title>De novo Genome Assembly of Clathrus columnatus (Basidiomycota, Fungi) Using Illumina and Nanopore Sequence Data.</title>
        <authorList>
            <person name="Ogiso-Tanaka E."/>
            <person name="Itagaki H."/>
            <person name="Hosoya T."/>
            <person name="Hosaka K."/>
        </authorList>
    </citation>
    <scope>NUCLEOTIDE SEQUENCE</scope>
    <source>
        <strain evidence="6">MO-923</strain>
    </source>
</reference>
<dbReference type="GO" id="GO:0005886">
    <property type="term" value="C:plasma membrane"/>
    <property type="evidence" value="ECO:0007669"/>
    <property type="project" value="TreeGrafter"/>
</dbReference>
<evidence type="ECO:0008006" key="8">
    <source>
        <dbReference type="Google" id="ProtNLM"/>
    </source>
</evidence>
<evidence type="ECO:0000256" key="1">
    <source>
        <dbReference type="ARBA" id="ARBA00004141"/>
    </source>
</evidence>
<dbReference type="Pfam" id="PF07690">
    <property type="entry name" value="MFS_1"/>
    <property type="match status" value="1"/>
</dbReference>
<feature type="transmembrane region" description="Helical" evidence="5">
    <location>
        <begin position="230"/>
        <end position="251"/>
    </location>
</feature>
<keyword evidence="7" id="KW-1185">Reference proteome</keyword>
<feature type="transmembrane region" description="Helical" evidence="5">
    <location>
        <begin position="126"/>
        <end position="149"/>
    </location>
</feature>
<accession>A0AAV5A8W9</accession>
<comment type="subcellular location">
    <subcellularLocation>
        <location evidence="1">Membrane</location>
        <topology evidence="1">Multi-pass membrane protein</topology>
    </subcellularLocation>
</comment>
<gene>
    <name evidence="6" type="ORF">Clacol_003684</name>
</gene>
<evidence type="ECO:0000256" key="4">
    <source>
        <dbReference type="ARBA" id="ARBA00023136"/>
    </source>
</evidence>
<dbReference type="GO" id="GO:0022857">
    <property type="term" value="F:transmembrane transporter activity"/>
    <property type="evidence" value="ECO:0007669"/>
    <property type="project" value="InterPro"/>
</dbReference>
<evidence type="ECO:0000256" key="5">
    <source>
        <dbReference type="SAM" id="Phobius"/>
    </source>
</evidence>
<comment type="caution">
    <text evidence="6">The sequence shown here is derived from an EMBL/GenBank/DDBJ whole genome shotgun (WGS) entry which is preliminary data.</text>
</comment>
<proteinExistence type="predicted"/>
<sequence>MTQEKTSLSSSTLATLEDISRNRSNGTLSSSSKSTKLCIHNPIIIFADVKSSRFVSLLFAHIGAALALFLATTDATIVSTSLPTIASELNASSSQYSWVGVAYMLTQTACQPIYPIFSRLLGRKNALWLIVARSFQGMGAGGIVNSIWVLTSEIVTPSEKHKWSQALSLTWSASAIAGPLLGGVFIYMNIPVGFVAFFLLYWSLRFFKLPEIQPFSWVALRSEFAHNFDFIGVFLLVSGTACTVLGLSLAGQLSCTFYLALYFQAVLGVGPLLCGVLMLPYSLGSALASIPVALFNDYYSKRTKDTRCYKLVIISGLGLSTLGFGKCSPLRIQCRVRNKSPLILKEVYPLVAGIGIGMLFHAPFAAITNGMASQDRASTTSAFFLVRFIGATSGLSMAGAIFEGRLSKTLPENSPLRGTSFSNDLRKLVHIKPLTLRMEILHDVSSALSLSFWIRIRSIETETNQDETQTIEAVATVETKSV</sequence>
<dbReference type="Gene3D" id="1.20.1720.10">
    <property type="entry name" value="Multidrug resistance protein D"/>
    <property type="match status" value="1"/>
</dbReference>
<evidence type="ECO:0000313" key="6">
    <source>
        <dbReference type="EMBL" id="GJJ09461.1"/>
    </source>
</evidence>
<dbReference type="AlphaFoldDB" id="A0AAV5A8W9"/>
<feature type="transmembrane region" description="Helical" evidence="5">
    <location>
        <begin position="54"/>
        <end position="75"/>
    </location>
</feature>
<evidence type="ECO:0000313" key="7">
    <source>
        <dbReference type="Proteomes" id="UP001050691"/>
    </source>
</evidence>
<name>A0AAV5A8W9_9AGAM</name>
<feature type="transmembrane region" description="Helical" evidence="5">
    <location>
        <begin position="169"/>
        <end position="202"/>
    </location>
</feature>
<dbReference type="Proteomes" id="UP001050691">
    <property type="component" value="Unassembled WGS sequence"/>
</dbReference>
<feature type="transmembrane region" description="Helical" evidence="5">
    <location>
        <begin position="257"/>
        <end position="279"/>
    </location>
</feature>